<reference evidence="3" key="1">
    <citation type="submission" date="2021-01" db="EMBL/GenBank/DDBJ databases">
        <title>Adiantum capillus-veneris genome.</title>
        <authorList>
            <person name="Fang Y."/>
            <person name="Liao Q."/>
        </authorList>
    </citation>
    <scope>NUCLEOTIDE SEQUENCE</scope>
    <source>
        <strain evidence="3">H3</strain>
        <tissue evidence="3">Leaf</tissue>
    </source>
</reference>
<proteinExistence type="predicted"/>
<dbReference type="Proteomes" id="UP000886520">
    <property type="component" value="Chromosome 6"/>
</dbReference>
<comment type="caution">
    <text evidence="3">The sequence shown here is derived from an EMBL/GenBank/DDBJ whole genome shotgun (WGS) entry which is preliminary data.</text>
</comment>
<dbReference type="Gene3D" id="1.10.510.10">
    <property type="entry name" value="Transferase(Phosphotransferase) domain 1"/>
    <property type="match status" value="1"/>
</dbReference>
<sequence>MDVDGDIARLQRQIEEVENDIRKAENTIQGGDLTPEKERYWQEKERYWQEKERALRQEKQTLREEKRALWEKERALLEQQNKLLDLKLKNEDDRKVKRQKSDVDQSEDMAASVLNVDKSEDWAKSVLTPFGHKNIAEAEDLKNALVEPLPLKIPIATKAYKTLDPQIAEHFVPSDVYRADFISAHINIFMKQNLQGGSESMQQRRWDIIFATFWESLLSLTETEMIKFDRNVTDFSGASSARGCEGVCLYGPGEMKYSRVPSPFMSLPVLTYGKHDILTRKIGIVWPRVLKRIEPWSMHEQEGFTTLEYVTTAYSLNIPQLIKGECVVSRKDVYKVLLAEVGYEEHIISEPAMRQAIKDVLHALKALHCAGLVHRDVRWKNILRKADGGWMLIDLETVWKSGEQPTCSLRKLPSSGHHLRHNLLNRVYDCAEDVLEDDWLRQQ</sequence>
<dbReference type="InterPro" id="IPR000719">
    <property type="entry name" value="Prot_kinase_dom"/>
</dbReference>
<dbReference type="InterPro" id="IPR011009">
    <property type="entry name" value="Kinase-like_dom_sf"/>
</dbReference>
<dbReference type="EMBL" id="JABFUD020000006">
    <property type="protein sequence ID" value="KAI5078295.1"/>
    <property type="molecule type" value="Genomic_DNA"/>
</dbReference>
<keyword evidence="1" id="KW-0175">Coiled coil</keyword>
<dbReference type="AlphaFoldDB" id="A0A9D4ZML5"/>
<dbReference type="SUPFAM" id="SSF56112">
    <property type="entry name" value="Protein kinase-like (PK-like)"/>
    <property type="match status" value="1"/>
</dbReference>
<evidence type="ECO:0000313" key="4">
    <source>
        <dbReference type="Proteomes" id="UP000886520"/>
    </source>
</evidence>
<dbReference type="Pfam" id="PF00069">
    <property type="entry name" value="Pkinase"/>
    <property type="match status" value="1"/>
</dbReference>
<keyword evidence="4" id="KW-1185">Reference proteome</keyword>
<evidence type="ECO:0000259" key="2">
    <source>
        <dbReference type="Pfam" id="PF00069"/>
    </source>
</evidence>
<protein>
    <recommendedName>
        <fullName evidence="2">Protein kinase domain-containing protein</fullName>
    </recommendedName>
</protein>
<organism evidence="3 4">
    <name type="scientific">Adiantum capillus-veneris</name>
    <name type="common">Maidenhair fern</name>
    <dbReference type="NCBI Taxonomy" id="13818"/>
    <lineage>
        <taxon>Eukaryota</taxon>
        <taxon>Viridiplantae</taxon>
        <taxon>Streptophyta</taxon>
        <taxon>Embryophyta</taxon>
        <taxon>Tracheophyta</taxon>
        <taxon>Polypodiopsida</taxon>
        <taxon>Polypodiidae</taxon>
        <taxon>Polypodiales</taxon>
        <taxon>Pteridineae</taxon>
        <taxon>Pteridaceae</taxon>
        <taxon>Vittarioideae</taxon>
        <taxon>Adiantum</taxon>
    </lineage>
</organism>
<name>A0A9D4ZML5_ADICA</name>
<gene>
    <name evidence="3" type="ORF">GOP47_0005966</name>
</gene>
<evidence type="ECO:0000256" key="1">
    <source>
        <dbReference type="SAM" id="Coils"/>
    </source>
</evidence>
<feature type="domain" description="Protein kinase" evidence="2">
    <location>
        <begin position="339"/>
        <end position="396"/>
    </location>
</feature>
<accession>A0A9D4ZML5</accession>
<dbReference type="OrthoDB" id="1932902at2759"/>
<feature type="coiled-coil region" evidence="1">
    <location>
        <begin position="7"/>
        <end position="94"/>
    </location>
</feature>
<evidence type="ECO:0000313" key="3">
    <source>
        <dbReference type="EMBL" id="KAI5078295.1"/>
    </source>
</evidence>